<dbReference type="EMBL" id="BART01027883">
    <property type="protein sequence ID" value="GAG98449.1"/>
    <property type="molecule type" value="Genomic_DNA"/>
</dbReference>
<comment type="caution">
    <text evidence="1">The sequence shown here is derived from an EMBL/GenBank/DDBJ whole genome shotgun (WGS) entry which is preliminary data.</text>
</comment>
<protein>
    <submittedName>
        <fullName evidence="1">Uncharacterized protein</fullName>
    </submittedName>
</protein>
<name>X1BRX3_9ZZZZ</name>
<feature type="non-terminal residue" evidence="1">
    <location>
        <position position="1"/>
    </location>
</feature>
<gene>
    <name evidence="1" type="ORF">S01H4_49307</name>
</gene>
<accession>X1BRX3</accession>
<organism evidence="1">
    <name type="scientific">marine sediment metagenome</name>
    <dbReference type="NCBI Taxonomy" id="412755"/>
    <lineage>
        <taxon>unclassified sequences</taxon>
        <taxon>metagenomes</taxon>
        <taxon>ecological metagenomes</taxon>
    </lineage>
</organism>
<sequence length="39" mass="4684">KHNERIQKHYLAFLLEIVKHYFKVAVPKKEGVKNFLGFL</sequence>
<reference evidence="1" key="1">
    <citation type="journal article" date="2014" name="Front. Microbiol.">
        <title>High frequency of phylogenetically diverse reductive dehalogenase-homologous genes in deep subseafloor sedimentary metagenomes.</title>
        <authorList>
            <person name="Kawai M."/>
            <person name="Futagami T."/>
            <person name="Toyoda A."/>
            <person name="Takaki Y."/>
            <person name="Nishi S."/>
            <person name="Hori S."/>
            <person name="Arai W."/>
            <person name="Tsubouchi T."/>
            <person name="Morono Y."/>
            <person name="Uchiyama I."/>
            <person name="Ito T."/>
            <person name="Fujiyama A."/>
            <person name="Inagaki F."/>
            <person name="Takami H."/>
        </authorList>
    </citation>
    <scope>NUCLEOTIDE SEQUENCE</scope>
    <source>
        <strain evidence="1">Expedition CK06-06</strain>
    </source>
</reference>
<proteinExistence type="predicted"/>
<evidence type="ECO:0000313" key="1">
    <source>
        <dbReference type="EMBL" id="GAG98449.1"/>
    </source>
</evidence>
<dbReference type="AlphaFoldDB" id="X1BRX3"/>